<dbReference type="AlphaFoldDB" id="A0A9E6PGC4"/>
<keyword evidence="2" id="KW-0456">Lyase</keyword>
<dbReference type="InterPro" id="IPR014895">
    <property type="entry name" value="Alginate_lyase_2"/>
</dbReference>
<evidence type="ECO:0000313" key="2">
    <source>
        <dbReference type="EMBL" id="QXI25865.1"/>
    </source>
</evidence>
<dbReference type="KEGG" id="pvw:HU752_018005"/>
<reference evidence="2 3" key="2">
    <citation type="journal article" date="2021" name="Microorganisms">
        <title>The Ever-Expanding Pseudomonas Genus: Description of 43 New Species and Partition of the Pseudomonas putida Group.</title>
        <authorList>
            <person name="Girard L."/>
            <person name="Lood C."/>
            <person name="Hofte M."/>
            <person name="Vandamme P."/>
            <person name="Rokni-Zadeh H."/>
            <person name="van Noort V."/>
            <person name="Lavigne R."/>
            <person name="De Mot R."/>
        </authorList>
    </citation>
    <scope>NUCLEOTIDE SEQUENCE [LARGE SCALE GENOMIC DNA]</scope>
    <source>
        <strain evidence="2 3">RW8P3</strain>
    </source>
</reference>
<dbReference type="EMBL" id="CP077093">
    <property type="protein sequence ID" value="QXI25865.1"/>
    <property type="molecule type" value="Genomic_DNA"/>
</dbReference>
<evidence type="ECO:0000313" key="3">
    <source>
        <dbReference type="Proteomes" id="UP000634530"/>
    </source>
</evidence>
<dbReference type="Pfam" id="PF08787">
    <property type="entry name" value="Alginate_lyase2"/>
    <property type="match status" value="1"/>
</dbReference>
<dbReference type="Proteomes" id="UP000634530">
    <property type="component" value="Chromosome"/>
</dbReference>
<reference evidence="2 3" key="1">
    <citation type="journal article" date="2020" name="Microorganisms">
        <title>Reliable Identification of Environmental Pseudomonas Isolates Using the rpoD Gene.</title>
        <authorList>
            <consortium name="The Broad Institute Genome Sequencing Platform"/>
            <person name="Girard L."/>
            <person name="Lood C."/>
            <person name="Rokni-Zadeh H."/>
            <person name="van Noort V."/>
            <person name="Lavigne R."/>
            <person name="De Mot R."/>
        </authorList>
    </citation>
    <scope>NUCLEOTIDE SEQUENCE [LARGE SCALE GENOMIC DNA]</scope>
    <source>
        <strain evidence="2 3">RW8P3</strain>
    </source>
</reference>
<gene>
    <name evidence="2" type="ORF">HU752_018005</name>
</gene>
<protein>
    <submittedName>
        <fullName evidence="2">Polysaccharide lyase family 7 protein</fullName>
    </submittedName>
</protein>
<dbReference type="InterPro" id="IPR013320">
    <property type="entry name" value="ConA-like_dom_sf"/>
</dbReference>
<proteinExistence type="predicted"/>
<dbReference type="GO" id="GO:0016829">
    <property type="term" value="F:lyase activity"/>
    <property type="evidence" value="ECO:0007669"/>
    <property type="project" value="UniProtKB-KW"/>
</dbReference>
<feature type="domain" description="Alginate lyase 2" evidence="1">
    <location>
        <begin position="3"/>
        <end position="223"/>
    </location>
</feature>
<dbReference type="Gene3D" id="2.60.120.200">
    <property type="match status" value="1"/>
</dbReference>
<organism evidence="2 3">
    <name type="scientific">Pseudomonas vanderleydeniana</name>
    <dbReference type="NCBI Taxonomy" id="2745495"/>
    <lineage>
        <taxon>Bacteria</taxon>
        <taxon>Pseudomonadati</taxon>
        <taxon>Pseudomonadota</taxon>
        <taxon>Gammaproteobacteria</taxon>
        <taxon>Pseudomonadales</taxon>
        <taxon>Pseudomonadaceae</taxon>
        <taxon>Pseudomonas</taxon>
    </lineage>
</organism>
<sequence length="224" mass="24261">MTVNISNLTIATPVATSATNPVALELNGAQALAQFPSVIQTLPDGSLQFNAPTKGASSKSTHRTRCEWKESIYWSLASATDHINYQEMTVTKVNSAQKVVVSQMHVKGDDSPAVKVFWNKGNLTMGFRQSYNQPDPVNSTLLRGVPLGTRFRVRIHATSLGTVNVYVESNGLSGTSGDLQLDASWSPQLFDFHGGLYNQIDFSDSTPAEDGSICIISDLQISHT</sequence>
<name>A0A9E6PGC4_9PSED</name>
<keyword evidence="3" id="KW-1185">Reference proteome</keyword>
<accession>A0A9E6PGC4</accession>
<dbReference type="SUPFAM" id="SSF49899">
    <property type="entry name" value="Concanavalin A-like lectins/glucanases"/>
    <property type="match status" value="1"/>
</dbReference>
<dbReference type="RefSeq" id="WP_186684804.1">
    <property type="nucleotide sequence ID" value="NZ_CP077093.1"/>
</dbReference>
<evidence type="ECO:0000259" key="1">
    <source>
        <dbReference type="Pfam" id="PF08787"/>
    </source>
</evidence>